<evidence type="ECO:0000256" key="5">
    <source>
        <dbReference type="PIRSR" id="PIRSR000349-1"/>
    </source>
</evidence>
<dbReference type="EMBL" id="JAGSND010000004">
    <property type="protein sequence ID" value="MBR0597743.1"/>
    <property type="molecule type" value="Genomic_DNA"/>
</dbReference>
<comment type="similarity">
    <text evidence="1 6">Belongs to the iron/manganese superoxide dismutase family.</text>
</comment>
<evidence type="ECO:0000256" key="4">
    <source>
        <dbReference type="ARBA" id="ARBA00023002"/>
    </source>
</evidence>
<dbReference type="PRINTS" id="PR01703">
    <property type="entry name" value="MNSODISMTASE"/>
</dbReference>
<comment type="function">
    <text evidence="6">Destroys radicals which are normally produced within the cells and which are toxic to biological systems.</text>
</comment>
<keyword evidence="4 6" id="KW-0560">Oxidoreductase</keyword>
<feature type="domain" description="Manganese/iron superoxide dismutase C-terminal" evidence="8">
    <location>
        <begin position="100"/>
        <end position="199"/>
    </location>
</feature>
<dbReference type="PROSITE" id="PS00088">
    <property type="entry name" value="SOD_MN"/>
    <property type="match status" value="1"/>
</dbReference>
<dbReference type="AlphaFoldDB" id="A0A8J8B0L7"/>
<feature type="binding site" evidence="5">
    <location>
        <position position="168"/>
    </location>
    <ligand>
        <name>Mn(2+)</name>
        <dbReference type="ChEBI" id="CHEBI:29035"/>
    </ligand>
</feature>
<dbReference type="InterPro" id="IPR019832">
    <property type="entry name" value="Mn/Fe_SOD_C"/>
</dbReference>
<organism evidence="9 10">
    <name type="scientific">Sinanaerobacter chloroacetimidivorans</name>
    <dbReference type="NCBI Taxonomy" id="2818044"/>
    <lineage>
        <taxon>Bacteria</taxon>
        <taxon>Bacillati</taxon>
        <taxon>Bacillota</taxon>
        <taxon>Clostridia</taxon>
        <taxon>Peptostreptococcales</taxon>
        <taxon>Anaerovoracaceae</taxon>
        <taxon>Sinanaerobacter</taxon>
    </lineage>
</organism>
<dbReference type="GO" id="GO:0004784">
    <property type="term" value="F:superoxide dismutase activity"/>
    <property type="evidence" value="ECO:0007669"/>
    <property type="project" value="UniProtKB-EC"/>
</dbReference>
<dbReference type="InterPro" id="IPR036324">
    <property type="entry name" value="Mn/Fe_SOD_N_sf"/>
</dbReference>
<name>A0A8J8B0L7_9FIRM</name>
<comment type="caution">
    <text evidence="9">The sequence shown here is derived from an EMBL/GenBank/DDBJ whole genome shotgun (WGS) entry which is preliminary data.</text>
</comment>
<evidence type="ECO:0000256" key="1">
    <source>
        <dbReference type="ARBA" id="ARBA00008714"/>
    </source>
</evidence>
<feature type="binding site" evidence="5">
    <location>
        <position position="172"/>
    </location>
    <ligand>
        <name>Mn(2+)</name>
        <dbReference type="ChEBI" id="CHEBI:29035"/>
    </ligand>
</feature>
<dbReference type="EC" id="1.15.1.1" evidence="2 6"/>
<dbReference type="InterPro" id="IPR001189">
    <property type="entry name" value="Mn/Fe_SOD"/>
</dbReference>
<evidence type="ECO:0000313" key="10">
    <source>
        <dbReference type="Proteomes" id="UP000675664"/>
    </source>
</evidence>
<evidence type="ECO:0000256" key="6">
    <source>
        <dbReference type="RuleBase" id="RU000414"/>
    </source>
</evidence>
<protein>
    <recommendedName>
        <fullName evidence="2 6">Superoxide dismutase</fullName>
        <ecNumber evidence="2 6">1.15.1.1</ecNumber>
    </recommendedName>
</protein>
<dbReference type="GO" id="GO:0005737">
    <property type="term" value="C:cytoplasm"/>
    <property type="evidence" value="ECO:0007669"/>
    <property type="project" value="TreeGrafter"/>
</dbReference>
<dbReference type="Gene3D" id="1.10.287.990">
    <property type="entry name" value="Fe,Mn superoxide dismutase (SOD) domain"/>
    <property type="match status" value="1"/>
</dbReference>
<dbReference type="Pfam" id="PF02777">
    <property type="entry name" value="Sod_Fe_C"/>
    <property type="match status" value="1"/>
</dbReference>
<evidence type="ECO:0000313" key="9">
    <source>
        <dbReference type="EMBL" id="MBR0597743.1"/>
    </source>
</evidence>
<dbReference type="PANTHER" id="PTHR43595">
    <property type="entry name" value="37S RIBOSOMAL PROTEIN S26, MITOCHONDRIAL"/>
    <property type="match status" value="1"/>
</dbReference>
<dbReference type="PANTHER" id="PTHR43595:SF2">
    <property type="entry name" value="SMALL RIBOSOMAL SUBUNIT PROTEIN MS42"/>
    <property type="match status" value="1"/>
</dbReference>
<feature type="domain" description="Manganese/iron superoxide dismutase N-terminal" evidence="7">
    <location>
        <begin position="6"/>
        <end position="92"/>
    </location>
</feature>
<reference evidence="9" key="2">
    <citation type="submission" date="2021-04" db="EMBL/GenBank/DDBJ databases">
        <authorList>
            <person name="Liu J."/>
        </authorList>
    </citation>
    <scope>NUCLEOTIDE SEQUENCE</scope>
    <source>
        <strain evidence="9">BAD-6</strain>
    </source>
</reference>
<evidence type="ECO:0000256" key="2">
    <source>
        <dbReference type="ARBA" id="ARBA00012682"/>
    </source>
</evidence>
<gene>
    <name evidence="9" type="ORF">KCX82_07660</name>
</gene>
<proteinExistence type="inferred from homology"/>
<reference evidence="9" key="1">
    <citation type="submission" date="2021-04" db="EMBL/GenBank/DDBJ databases">
        <title>Sinoanaerobacter chloroacetimidivorans sp. nov., an obligate anaerobic bacterium isolated from anaerobic sludge.</title>
        <authorList>
            <person name="Bao Y."/>
        </authorList>
    </citation>
    <scope>NUCLEOTIDE SEQUENCE</scope>
    <source>
        <strain evidence="9">BAD-6</strain>
    </source>
</reference>
<dbReference type="RefSeq" id="WP_227017876.1">
    <property type="nucleotide sequence ID" value="NZ_JAGSND010000004.1"/>
</dbReference>
<comment type="catalytic activity">
    <reaction evidence="6">
        <text>2 superoxide + 2 H(+) = H2O2 + O2</text>
        <dbReference type="Rhea" id="RHEA:20696"/>
        <dbReference type="ChEBI" id="CHEBI:15378"/>
        <dbReference type="ChEBI" id="CHEBI:15379"/>
        <dbReference type="ChEBI" id="CHEBI:16240"/>
        <dbReference type="ChEBI" id="CHEBI:18421"/>
        <dbReference type="EC" id="1.15.1.1"/>
    </reaction>
</comment>
<dbReference type="SUPFAM" id="SSF46609">
    <property type="entry name" value="Fe,Mn superoxide dismutase (SOD), N-terminal domain"/>
    <property type="match status" value="1"/>
</dbReference>
<keyword evidence="3 5" id="KW-0479">Metal-binding</keyword>
<dbReference type="InterPro" id="IPR036314">
    <property type="entry name" value="SOD_C_sf"/>
</dbReference>
<dbReference type="Gene3D" id="3.55.40.20">
    <property type="entry name" value="Iron/manganese superoxide dismutase, C-terminal domain"/>
    <property type="match status" value="1"/>
</dbReference>
<feature type="binding site" evidence="5">
    <location>
        <position position="30"/>
    </location>
    <ligand>
        <name>Mn(2+)</name>
        <dbReference type="ChEBI" id="CHEBI:29035"/>
    </ligand>
</feature>
<dbReference type="Pfam" id="PF00081">
    <property type="entry name" value="Sod_Fe_N"/>
    <property type="match status" value="1"/>
</dbReference>
<evidence type="ECO:0000259" key="8">
    <source>
        <dbReference type="Pfam" id="PF02777"/>
    </source>
</evidence>
<dbReference type="GO" id="GO:0046872">
    <property type="term" value="F:metal ion binding"/>
    <property type="evidence" value="ECO:0007669"/>
    <property type="project" value="UniProtKB-KW"/>
</dbReference>
<sequence length="205" mass="23757">MNCENFAVQPLPYGYDALEPYIDEWTLRVHHDVLYRRYVENLNKALEKYPQYCGYTLEELILNVDSLPPEIQTPVFHNAGGVYNHQLYFETMQPAPSREPQGPLAEAINQCFRSFGGFKEAFTRKALDVFGSGYAWLAINHVGMLEITSTANQTTVLTLNMYPLIGIDVWEHAYFCQYSAERENYINSWFQVANWQMAEFRLTGQ</sequence>
<evidence type="ECO:0000259" key="7">
    <source>
        <dbReference type="Pfam" id="PF00081"/>
    </source>
</evidence>
<dbReference type="SUPFAM" id="SSF54719">
    <property type="entry name" value="Fe,Mn superoxide dismutase (SOD), C-terminal domain"/>
    <property type="match status" value="1"/>
</dbReference>
<dbReference type="InterPro" id="IPR019833">
    <property type="entry name" value="Mn/Fe_SOD_BS"/>
</dbReference>
<evidence type="ECO:0000256" key="3">
    <source>
        <dbReference type="ARBA" id="ARBA00022723"/>
    </source>
</evidence>
<dbReference type="PIRSF" id="PIRSF000349">
    <property type="entry name" value="SODismutase"/>
    <property type="match status" value="1"/>
</dbReference>
<dbReference type="Proteomes" id="UP000675664">
    <property type="component" value="Unassembled WGS sequence"/>
</dbReference>
<keyword evidence="10" id="KW-1185">Reference proteome</keyword>
<dbReference type="InterPro" id="IPR019831">
    <property type="entry name" value="Mn/Fe_SOD_N"/>
</dbReference>
<accession>A0A8J8B0L7</accession>
<feature type="binding site" evidence="5">
    <location>
        <position position="85"/>
    </location>
    <ligand>
        <name>Mn(2+)</name>
        <dbReference type="ChEBI" id="CHEBI:29035"/>
    </ligand>
</feature>